<keyword evidence="3" id="KW-1185">Reference proteome</keyword>
<evidence type="ECO:0008006" key="4">
    <source>
        <dbReference type="Google" id="ProtNLM"/>
    </source>
</evidence>
<dbReference type="Proteomes" id="UP000054166">
    <property type="component" value="Unassembled WGS sequence"/>
</dbReference>
<dbReference type="HOGENOM" id="CLU_185482_0_0_1"/>
<protein>
    <recommendedName>
        <fullName evidence="4">Extracellular membrane protein CFEM domain-containing protein</fullName>
    </recommendedName>
</protein>
<evidence type="ECO:0000313" key="3">
    <source>
        <dbReference type="Proteomes" id="UP000054166"/>
    </source>
</evidence>
<organism evidence="2 3">
    <name type="scientific">Piloderma croceum (strain F 1598)</name>
    <dbReference type="NCBI Taxonomy" id="765440"/>
    <lineage>
        <taxon>Eukaryota</taxon>
        <taxon>Fungi</taxon>
        <taxon>Dikarya</taxon>
        <taxon>Basidiomycota</taxon>
        <taxon>Agaricomycotina</taxon>
        <taxon>Agaricomycetes</taxon>
        <taxon>Agaricomycetidae</taxon>
        <taxon>Atheliales</taxon>
        <taxon>Atheliaceae</taxon>
        <taxon>Piloderma</taxon>
    </lineage>
</organism>
<dbReference type="AlphaFoldDB" id="A0A0C3FEI7"/>
<dbReference type="EMBL" id="KN833017">
    <property type="protein sequence ID" value="KIM78389.1"/>
    <property type="molecule type" value="Genomic_DNA"/>
</dbReference>
<name>A0A0C3FEI7_PILCF</name>
<evidence type="ECO:0000313" key="2">
    <source>
        <dbReference type="EMBL" id="KIM78389.1"/>
    </source>
</evidence>
<accession>A0A0C3FEI7</accession>
<reference evidence="3" key="2">
    <citation type="submission" date="2015-01" db="EMBL/GenBank/DDBJ databases">
        <title>Evolutionary Origins and Diversification of the Mycorrhizal Mutualists.</title>
        <authorList>
            <consortium name="DOE Joint Genome Institute"/>
            <consortium name="Mycorrhizal Genomics Consortium"/>
            <person name="Kohler A."/>
            <person name="Kuo A."/>
            <person name="Nagy L.G."/>
            <person name="Floudas D."/>
            <person name="Copeland A."/>
            <person name="Barry K.W."/>
            <person name="Cichocki N."/>
            <person name="Veneault-Fourrey C."/>
            <person name="LaButti K."/>
            <person name="Lindquist E.A."/>
            <person name="Lipzen A."/>
            <person name="Lundell T."/>
            <person name="Morin E."/>
            <person name="Murat C."/>
            <person name="Riley R."/>
            <person name="Ohm R."/>
            <person name="Sun H."/>
            <person name="Tunlid A."/>
            <person name="Henrissat B."/>
            <person name="Grigoriev I.V."/>
            <person name="Hibbett D.S."/>
            <person name="Martin F."/>
        </authorList>
    </citation>
    <scope>NUCLEOTIDE SEQUENCE [LARGE SCALE GENOMIC DNA]</scope>
    <source>
        <strain evidence="3">F 1598</strain>
    </source>
</reference>
<gene>
    <name evidence="2" type="ORF">PILCRDRAFT_597002</name>
</gene>
<dbReference type="OrthoDB" id="10567503at2759"/>
<feature type="chain" id="PRO_5002164426" description="Extracellular membrane protein CFEM domain-containing protein" evidence="1">
    <location>
        <begin position="21"/>
        <end position="94"/>
    </location>
</feature>
<sequence>MYKIFQITLVASIFAASTLAKSFCKCRNIQNKPDDTGTYTCCVDETLSAEYNLVWSVTHRRCDCPDDSLYNDQSVWAACCNSVSPGDGHNCNLG</sequence>
<keyword evidence="1" id="KW-0732">Signal</keyword>
<evidence type="ECO:0000256" key="1">
    <source>
        <dbReference type="SAM" id="SignalP"/>
    </source>
</evidence>
<reference evidence="2 3" key="1">
    <citation type="submission" date="2014-04" db="EMBL/GenBank/DDBJ databases">
        <authorList>
            <consortium name="DOE Joint Genome Institute"/>
            <person name="Kuo A."/>
            <person name="Tarkka M."/>
            <person name="Buscot F."/>
            <person name="Kohler A."/>
            <person name="Nagy L.G."/>
            <person name="Floudas D."/>
            <person name="Copeland A."/>
            <person name="Barry K.W."/>
            <person name="Cichocki N."/>
            <person name="Veneault-Fourrey C."/>
            <person name="LaButti K."/>
            <person name="Lindquist E.A."/>
            <person name="Lipzen A."/>
            <person name="Lundell T."/>
            <person name="Morin E."/>
            <person name="Murat C."/>
            <person name="Sun H."/>
            <person name="Tunlid A."/>
            <person name="Henrissat B."/>
            <person name="Grigoriev I.V."/>
            <person name="Hibbett D.S."/>
            <person name="Martin F."/>
            <person name="Nordberg H.P."/>
            <person name="Cantor M.N."/>
            <person name="Hua S.X."/>
        </authorList>
    </citation>
    <scope>NUCLEOTIDE SEQUENCE [LARGE SCALE GENOMIC DNA]</scope>
    <source>
        <strain evidence="2 3">F 1598</strain>
    </source>
</reference>
<proteinExistence type="predicted"/>
<feature type="signal peptide" evidence="1">
    <location>
        <begin position="1"/>
        <end position="20"/>
    </location>
</feature>
<dbReference type="InParanoid" id="A0A0C3FEI7"/>